<keyword evidence="2" id="KW-1185">Reference proteome</keyword>
<dbReference type="Gene3D" id="1.10.510.10">
    <property type="entry name" value="Transferase(Phosphotransferase) domain 1"/>
    <property type="match status" value="1"/>
</dbReference>
<evidence type="ECO:0008006" key="3">
    <source>
        <dbReference type="Google" id="ProtNLM"/>
    </source>
</evidence>
<evidence type="ECO:0000313" key="1">
    <source>
        <dbReference type="EMBL" id="KAJ7635354.1"/>
    </source>
</evidence>
<dbReference type="Proteomes" id="UP001221142">
    <property type="component" value="Unassembled WGS sequence"/>
</dbReference>
<dbReference type="EMBL" id="JARKIF010000007">
    <property type="protein sequence ID" value="KAJ7635354.1"/>
    <property type="molecule type" value="Genomic_DNA"/>
</dbReference>
<evidence type="ECO:0000313" key="2">
    <source>
        <dbReference type="Proteomes" id="UP001221142"/>
    </source>
</evidence>
<proteinExistence type="predicted"/>
<name>A0AAD7C0B1_9AGAR</name>
<dbReference type="AlphaFoldDB" id="A0AAD7C0B1"/>
<dbReference type="InterPro" id="IPR011009">
    <property type="entry name" value="Kinase-like_dom_sf"/>
</dbReference>
<protein>
    <recommendedName>
        <fullName evidence="3">Protein kinase domain-containing protein</fullName>
    </recommendedName>
</protein>
<reference evidence="1" key="1">
    <citation type="submission" date="2023-03" db="EMBL/GenBank/DDBJ databases">
        <title>Massive genome expansion in bonnet fungi (Mycena s.s.) driven by repeated elements and novel gene families across ecological guilds.</title>
        <authorList>
            <consortium name="Lawrence Berkeley National Laboratory"/>
            <person name="Harder C.B."/>
            <person name="Miyauchi S."/>
            <person name="Viragh M."/>
            <person name="Kuo A."/>
            <person name="Thoen E."/>
            <person name="Andreopoulos B."/>
            <person name="Lu D."/>
            <person name="Skrede I."/>
            <person name="Drula E."/>
            <person name="Henrissat B."/>
            <person name="Morin E."/>
            <person name="Kohler A."/>
            <person name="Barry K."/>
            <person name="LaButti K."/>
            <person name="Morin E."/>
            <person name="Salamov A."/>
            <person name="Lipzen A."/>
            <person name="Mereny Z."/>
            <person name="Hegedus B."/>
            <person name="Baldrian P."/>
            <person name="Stursova M."/>
            <person name="Weitz H."/>
            <person name="Taylor A."/>
            <person name="Grigoriev I.V."/>
            <person name="Nagy L.G."/>
            <person name="Martin F."/>
            <person name="Kauserud H."/>
        </authorList>
    </citation>
    <scope>NUCLEOTIDE SEQUENCE</scope>
    <source>
        <strain evidence="1">9284</strain>
    </source>
</reference>
<accession>A0AAD7C0B1</accession>
<gene>
    <name evidence="1" type="ORF">FB45DRAFT_744247</name>
</gene>
<dbReference type="SUPFAM" id="SSF56112">
    <property type="entry name" value="Protein kinase-like (PK-like)"/>
    <property type="match status" value="1"/>
</dbReference>
<comment type="caution">
    <text evidence="1">The sequence shown here is derived from an EMBL/GenBank/DDBJ whole genome shotgun (WGS) entry which is preliminary data.</text>
</comment>
<sequence length="384" mass="44228">MQARTTVNKSRPLAEIFNPQFPDDSDFAEQFHDRKFPWDHGLLSRSEEFWRDHYSFLKSRGYLLRYRYSPDWIPVPPSGPKFLLDQDVDKHPGLGSVFDVDATRISDGALVFIKKCEWKQVNLTRKYGSEPLASDLQNHCIPLIETILVPESPEVELVVMPYCDHWKKNPFQTVGQAVDFFSQICEVSCQLHTKAPLPRTHLTGMYIFLDPGNILVNASPDPESRSGVQQPVRYYLGDFEFIGTQLPCDARSRMLVEDPQAFVPECRSKDALYDPFAIDVFRVAWMMSEILDGGRRKNPDIRGFDFMRGLLADMMNDDPTKRPKMNEVVERLDHIQSGLWWWKSRARFAAADESFVMRFRSDVAHWAGQIIQMVKGTLAISTSL</sequence>
<organism evidence="1 2">
    <name type="scientific">Roridomyces roridus</name>
    <dbReference type="NCBI Taxonomy" id="1738132"/>
    <lineage>
        <taxon>Eukaryota</taxon>
        <taxon>Fungi</taxon>
        <taxon>Dikarya</taxon>
        <taxon>Basidiomycota</taxon>
        <taxon>Agaricomycotina</taxon>
        <taxon>Agaricomycetes</taxon>
        <taxon>Agaricomycetidae</taxon>
        <taxon>Agaricales</taxon>
        <taxon>Marasmiineae</taxon>
        <taxon>Mycenaceae</taxon>
        <taxon>Roridomyces</taxon>
    </lineage>
</organism>